<keyword evidence="3 5" id="KW-1133">Transmembrane helix</keyword>
<dbReference type="Pfam" id="PF01040">
    <property type="entry name" value="UbiA"/>
    <property type="match status" value="1"/>
</dbReference>
<proteinExistence type="predicted"/>
<reference evidence="6" key="1">
    <citation type="submission" date="2018-05" db="EMBL/GenBank/DDBJ databases">
        <authorList>
            <person name="Lanie J.A."/>
            <person name="Ng W.-L."/>
            <person name="Kazmierczak K.M."/>
            <person name="Andrzejewski T.M."/>
            <person name="Davidsen T.M."/>
            <person name="Wayne K.J."/>
            <person name="Tettelin H."/>
            <person name="Glass J.I."/>
            <person name="Rusch D."/>
            <person name="Podicherti R."/>
            <person name="Tsui H.-C.T."/>
            <person name="Winkler M.E."/>
        </authorList>
    </citation>
    <scope>NUCLEOTIDE SEQUENCE</scope>
</reference>
<gene>
    <name evidence="6" type="ORF">METZ01_LOCUS345418</name>
</gene>
<dbReference type="InterPro" id="IPR000537">
    <property type="entry name" value="UbiA_prenyltransferase"/>
</dbReference>
<dbReference type="GO" id="GO:0016020">
    <property type="term" value="C:membrane"/>
    <property type="evidence" value="ECO:0007669"/>
    <property type="project" value="UniProtKB-SubCell"/>
</dbReference>
<dbReference type="EMBL" id="UINC01119033">
    <property type="protein sequence ID" value="SVC92564.1"/>
    <property type="molecule type" value="Genomic_DNA"/>
</dbReference>
<evidence type="ECO:0000256" key="2">
    <source>
        <dbReference type="ARBA" id="ARBA00022692"/>
    </source>
</evidence>
<dbReference type="Gene3D" id="1.10.357.140">
    <property type="entry name" value="UbiA prenyltransferase"/>
    <property type="match status" value="1"/>
</dbReference>
<comment type="subcellular location">
    <subcellularLocation>
        <location evidence="1">Membrane</location>
        <topology evidence="1">Multi-pass membrane protein</topology>
    </subcellularLocation>
</comment>
<feature type="transmembrane region" description="Helical" evidence="5">
    <location>
        <begin position="117"/>
        <end position="136"/>
    </location>
</feature>
<sequence>MITLKYLRNWWDLSRGANVLWGCSTIALGAILIGVNYQDSLVSLALHAFCIGAFIAGWFAINDLLDIDIDKVNHPGRPLPSESISLMAAKKYGHRMIILSAVSLIAIILNEPNFSDLAWLDSVAVWLVALLIMIAYELDGPYNPALKKRIMWGNLAIAST</sequence>
<organism evidence="6">
    <name type="scientific">marine metagenome</name>
    <dbReference type="NCBI Taxonomy" id="408172"/>
    <lineage>
        <taxon>unclassified sequences</taxon>
        <taxon>metagenomes</taxon>
        <taxon>ecological metagenomes</taxon>
    </lineage>
</organism>
<feature type="transmembrane region" description="Helical" evidence="5">
    <location>
        <begin position="44"/>
        <end position="61"/>
    </location>
</feature>
<keyword evidence="2 5" id="KW-0812">Transmembrane</keyword>
<evidence type="ECO:0000256" key="1">
    <source>
        <dbReference type="ARBA" id="ARBA00004141"/>
    </source>
</evidence>
<feature type="transmembrane region" description="Helical" evidence="5">
    <location>
        <begin position="19"/>
        <end position="37"/>
    </location>
</feature>
<dbReference type="AlphaFoldDB" id="A0A382R4A5"/>
<evidence type="ECO:0008006" key="7">
    <source>
        <dbReference type="Google" id="ProtNLM"/>
    </source>
</evidence>
<feature type="non-terminal residue" evidence="6">
    <location>
        <position position="160"/>
    </location>
</feature>
<evidence type="ECO:0000256" key="4">
    <source>
        <dbReference type="ARBA" id="ARBA00023136"/>
    </source>
</evidence>
<evidence type="ECO:0000256" key="5">
    <source>
        <dbReference type="SAM" id="Phobius"/>
    </source>
</evidence>
<accession>A0A382R4A5</accession>
<evidence type="ECO:0000313" key="6">
    <source>
        <dbReference type="EMBL" id="SVC92564.1"/>
    </source>
</evidence>
<evidence type="ECO:0000256" key="3">
    <source>
        <dbReference type="ARBA" id="ARBA00022989"/>
    </source>
</evidence>
<protein>
    <recommendedName>
        <fullName evidence="7">Prenyltransferase</fullName>
    </recommendedName>
</protein>
<name>A0A382R4A5_9ZZZZ</name>
<feature type="transmembrane region" description="Helical" evidence="5">
    <location>
        <begin position="92"/>
        <end position="110"/>
    </location>
</feature>
<dbReference type="InterPro" id="IPR044878">
    <property type="entry name" value="UbiA_sf"/>
</dbReference>
<dbReference type="GO" id="GO:0016765">
    <property type="term" value="F:transferase activity, transferring alkyl or aryl (other than methyl) groups"/>
    <property type="evidence" value="ECO:0007669"/>
    <property type="project" value="InterPro"/>
</dbReference>
<keyword evidence="4 5" id="KW-0472">Membrane</keyword>